<gene>
    <name evidence="2" type="ORF">EJ357_31930</name>
</gene>
<dbReference type="Proteomes" id="UP000280298">
    <property type="component" value="Chromosome"/>
</dbReference>
<dbReference type="KEGG" id="scya:EJ357_31930"/>
<proteinExistence type="predicted"/>
<evidence type="ECO:0000313" key="2">
    <source>
        <dbReference type="EMBL" id="AZQ37495.1"/>
    </source>
</evidence>
<evidence type="ECO:0000313" key="3">
    <source>
        <dbReference type="Proteomes" id="UP000280298"/>
    </source>
</evidence>
<evidence type="ECO:0000256" key="1">
    <source>
        <dbReference type="SAM" id="MobiDB-lite"/>
    </source>
</evidence>
<reference evidence="2 3" key="1">
    <citation type="journal article" date="2019" name="Int. J. Syst. Evol. Microbiol.">
        <title>Streptomyces cyaneochromogenes sp. nov., a blue pigment-producing actinomycete from manganese-contaminated soil.</title>
        <authorList>
            <person name="Tang X."/>
            <person name="Zhao J."/>
            <person name="Li K."/>
            <person name="Chen Z."/>
            <person name="Sun Y."/>
            <person name="Gao J."/>
        </authorList>
    </citation>
    <scope>NUCLEOTIDE SEQUENCE [LARGE SCALE GENOMIC DNA]</scope>
    <source>
        <strain evidence="2 3">MK-45</strain>
    </source>
</reference>
<protein>
    <submittedName>
        <fullName evidence="2">Uncharacterized protein</fullName>
    </submittedName>
</protein>
<dbReference type="RefSeq" id="WP_126395145.1">
    <property type="nucleotide sequence ID" value="NZ_CP034539.1"/>
</dbReference>
<dbReference type="AlphaFoldDB" id="A0A3Q9EWV5"/>
<keyword evidence="3" id="KW-1185">Reference proteome</keyword>
<feature type="compositionally biased region" description="Basic and acidic residues" evidence="1">
    <location>
        <begin position="43"/>
        <end position="59"/>
    </location>
</feature>
<accession>A0A3Q9EWV5</accession>
<organism evidence="2 3">
    <name type="scientific">Streptomyces cyaneochromogenes</name>
    <dbReference type="NCBI Taxonomy" id="2496836"/>
    <lineage>
        <taxon>Bacteria</taxon>
        <taxon>Bacillati</taxon>
        <taxon>Actinomycetota</taxon>
        <taxon>Actinomycetes</taxon>
        <taxon>Kitasatosporales</taxon>
        <taxon>Streptomycetaceae</taxon>
        <taxon>Streptomyces</taxon>
    </lineage>
</organism>
<dbReference type="EMBL" id="CP034539">
    <property type="protein sequence ID" value="AZQ37495.1"/>
    <property type="molecule type" value="Genomic_DNA"/>
</dbReference>
<feature type="compositionally biased region" description="Low complexity" evidence="1">
    <location>
        <begin position="7"/>
        <end position="25"/>
    </location>
</feature>
<name>A0A3Q9EWV5_9ACTN</name>
<feature type="compositionally biased region" description="Gly residues" evidence="1">
    <location>
        <begin position="26"/>
        <end position="37"/>
    </location>
</feature>
<feature type="region of interest" description="Disordered" evidence="1">
    <location>
        <begin position="1"/>
        <end position="59"/>
    </location>
</feature>
<sequence>MTRCSTGSSGPLSSASAALGAPSGMPSGGPGGGGVMGPGASEVNDHGVDLLKPHLENDH</sequence>